<accession>A0ABQ5KLL6</accession>
<comment type="caution">
    <text evidence="1">The sequence shown here is derived from an EMBL/GenBank/DDBJ whole genome shotgun (WGS) entry which is preliminary data.</text>
</comment>
<organism evidence="1 2">
    <name type="scientific">Aduncisulcus paluster</name>
    <dbReference type="NCBI Taxonomy" id="2918883"/>
    <lineage>
        <taxon>Eukaryota</taxon>
        <taxon>Metamonada</taxon>
        <taxon>Carpediemonas-like organisms</taxon>
        <taxon>Aduncisulcus</taxon>
    </lineage>
</organism>
<evidence type="ECO:0000313" key="2">
    <source>
        <dbReference type="Proteomes" id="UP001057375"/>
    </source>
</evidence>
<sequence>KRSSSQSFNSSLYKQSFPQFTTIFGKFATSPSAITSNRDLFVLCFECLSLFVKHKVTKEEDGEEDIEVILDKSSIKKIIDSFLPQMIKVESVLRMNGEMAKEEEEEEEEEEVEQKKLAIFPQFYSLLSKILTLGEYKKLENSFIEDILEICRKFSYSHRNSTKDSLLFILLPHILPWMRKYPDKKFFLHWTNILKKITLDEGSKLPHEGRSSQLWFVFHPVLDVIKDTDSKGVTFDDEAIVCCLLFFANLSCIPSQAIEIHECIKDDLLDSWFELIKERKEEDDSMGIIYWSRLVSILSDLSTISHQLSPKFDDKMKWIYNDSECYGEWMFILSKITLSSDDETPDKSLCSEAWPLFHPVLDVVKREFVGVNIVKDDHERFLKFFSNLCCDLSHAIEIYHYVEDLLDGWFEAIKKNRRQRRKRMKTKFNIVEIRRGIVNWSMLISNLSSLVSIVPQISLNYYDEMYWCHKRGGSFLTYKQYVCRYYPSLKKWVDLIGVIKGSLTSNNTDSSEYETLSKLYDKHRDEILSVFLAHQSKSEIEEHKRELSICFRCLRLFVCSRFHCLLIPVVDNIIDTFFDHLSRVEVVLKDYVDEYFLRILQHYSDFLCLEIELIKRPLLFKIIHSFQRFFERGIKGNLEDNIALYLLHTLRNISFLPLIYTKSSILTLIKPYIRHWLRIYNDSKCFEHWIYILSNITSSSDNETPDKSLCSEAWPLFHPVLDVVKREFEGEKIVGNNHEEVLHFFSNLCCDPAHTIEVYDNVKDLLDEWIIVIKRGDPGWFECGYGNWGKLISMFSTVPSLVPLISPKYDVKMMESRFFDRYFSNISSYIASSCLAKLLHSIPPVSLIPSTETFLYPEKDGYSYASHVCCQMSVEIDAEFINCDVFDYCDVFNYCFSTNLNKTSVVNIITKKEMTDQQIIQRGRLCFGTKDEHPDDVVGKWQFSVLYNGEKEDKYDHSIPFHRQYRIKHSSIIQYTPPQHLLVKMPFDEERSLRQSVYDFVEHTGGGVESLFDHEMCNVSFEGYDQESWREGMEILEEEEEEEEEEFSWPGLFWK</sequence>
<name>A0ABQ5KLL6_9EUKA</name>
<protein>
    <submittedName>
        <fullName evidence="1">Uncharacterized protein</fullName>
    </submittedName>
</protein>
<dbReference type="Proteomes" id="UP001057375">
    <property type="component" value="Unassembled WGS sequence"/>
</dbReference>
<gene>
    <name evidence="1" type="ORF">ADUPG1_007306</name>
</gene>
<proteinExistence type="predicted"/>
<dbReference type="EMBL" id="BQXS01010230">
    <property type="protein sequence ID" value="GKT33377.1"/>
    <property type="molecule type" value="Genomic_DNA"/>
</dbReference>
<reference evidence="1" key="1">
    <citation type="submission" date="2022-03" db="EMBL/GenBank/DDBJ databases">
        <title>Draft genome sequence of Aduncisulcus paluster, a free-living microaerophilic Fornicata.</title>
        <authorList>
            <person name="Yuyama I."/>
            <person name="Kume K."/>
            <person name="Tamura T."/>
            <person name="Inagaki Y."/>
            <person name="Hashimoto T."/>
        </authorList>
    </citation>
    <scope>NUCLEOTIDE SEQUENCE</scope>
    <source>
        <strain evidence="1">NY0171</strain>
    </source>
</reference>
<keyword evidence="2" id="KW-1185">Reference proteome</keyword>
<feature type="non-terminal residue" evidence="1">
    <location>
        <position position="1"/>
    </location>
</feature>
<evidence type="ECO:0000313" key="1">
    <source>
        <dbReference type="EMBL" id="GKT33377.1"/>
    </source>
</evidence>